<evidence type="ECO:0000256" key="1">
    <source>
        <dbReference type="SAM" id="MobiDB-lite"/>
    </source>
</evidence>
<dbReference type="AlphaFoldDB" id="A0AAE0L5L1"/>
<proteinExistence type="predicted"/>
<keyword evidence="3" id="KW-1185">Reference proteome</keyword>
<protein>
    <submittedName>
        <fullName evidence="2">Uncharacterized protein</fullName>
    </submittedName>
</protein>
<reference evidence="2 3" key="1">
    <citation type="journal article" date="2015" name="Genome Biol. Evol.">
        <title>Comparative Genomics of a Bacterivorous Green Alga Reveals Evolutionary Causalities and Consequences of Phago-Mixotrophic Mode of Nutrition.</title>
        <authorList>
            <person name="Burns J.A."/>
            <person name="Paasch A."/>
            <person name="Narechania A."/>
            <person name="Kim E."/>
        </authorList>
    </citation>
    <scope>NUCLEOTIDE SEQUENCE [LARGE SCALE GENOMIC DNA]</scope>
    <source>
        <strain evidence="2 3">PLY_AMNH</strain>
    </source>
</reference>
<sequence length="150" mass="17193">MVTPAEIVGRRIKTPGHIFEVPGVYFKGRVKSVATERENAVNLLYDDGGCYWMPVESVERWLIDEADEGDDSDDLEHEVDTVEETEGPSYTNPPGSRLTREEVVETSEEKRTRIDTKKYVEETTRKIGADFKEDKRMSANQVEYECLSRL</sequence>
<name>A0AAE0L5L1_9CHLO</name>
<feature type="compositionally biased region" description="Acidic residues" evidence="1">
    <location>
        <begin position="64"/>
        <end position="86"/>
    </location>
</feature>
<comment type="caution">
    <text evidence="2">The sequence shown here is derived from an EMBL/GenBank/DDBJ whole genome shotgun (WGS) entry which is preliminary data.</text>
</comment>
<dbReference type="Proteomes" id="UP001190700">
    <property type="component" value="Unassembled WGS sequence"/>
</dbReference>
<feature type="compositionally biased region" description="Basic and acidic residues" evidence="1">
    <location>
        <begin position="98"/>
        <end position="116"/>
    </location>
</feature>
<gene>
    <name evidence="2" type="ORF">CYMTET_19160</name>
</gene>
<organism evidence="2 3">
    <name type="scientific">Cymbomonas tetramitiformis</name>
    <dbReference type="NCBI Taxonomy" id="36881"/>
    <lineage>
        <taxon>Eukaryota</taxon>
        <taxon>Viridiplantae</taxon>
        <taxon>Chlorophyta</taxon>
        <taxon>Pyramimonadophyceae</taxon>
        <taxon>Pyramimonadales</taxon>
        <taxon>Pyramimonadaceae</taxon>
        <taxon>Cymbomonas</taxon>
    </lineage>
</organism>
<evidence type="ECO:0000313" key="2">
    <source>
        <dbReference type="EMBL" id="KAK3272555.1"/>
    </source>
</evidence>
<accession>A0AAE0L5L1</accession>
<dbReference type="EMBL" id="LGRX02008903">
    <property type="protein sequence ID" value="KAK3272555.1"/>
    <property type="molecule type" value="Genomic_DNA"/>
</dbReference>
<feature type="region of interest" description="Disordered" evidence="1">
    <location>
        <begin position="63"/>
        <end position="116"/>
    </location>
</feature>
<evidence type="ECO:0000313" key="3">
    <source>
        <dbReference type="Proteomes" id="UP001190700"/>
    </source>
</evidence>